<evidence type="ECO:0000256" key="1">
    <source>
        <dbReference type="SAM" id="MobiDB-lite"/>
    </source>
</evidence>
<proteinExistence type="predicted"/>
<dbReference type="RefSeq" id="WP_092687959.1">
    <property type="nucleotide sequence ID" value="NZ_FOGU01000001.1"/>
</dbReference>
<name>A0A1H9QCW3_9RHOB</name>
<dbReference type="Gene3D" id="3.20.20.140">
    <property type="entry name" value="Metal-dependent hydrolases"/>
    <property type="match status" value="1"/>
</dbReference>
<dbReference type="EMBL" id="FOGU01000001">
    <property type="protein sequence ID" value="SER58005.1"/>
    <property type="molecule type" value="Genomic_DNA"/>
</dbReference>
<evidence type="ECO:0000313" key="3">
    <source>
        <dbReference type="EMBL" id="SER58005.1"/>
    </source>
</evidence>
<dbReference type="OrthoDB" id="9787654at2"/>
<organism evidence="3 4">
    <name type="scientific">Tranquillimonas rosea</name>
    <dbReference type="NCBI Taxonomy" id="641238"/>
    <lineage>
        <taxon>Bacteria</taxon>
        <taxon>Pseudomonadati</taxon>
        <taxon>Pseudomonadota</taxon>
        <taxon>Alphaproteobacteria</taxon>
        <taxon>Rhodobacterales</taxon>
        <taxon>Roseobacteraceae</taxon>
        <taxon>Tranquillimonas</taxon>
    </lineage>
</organism>
<dbReference type="InterPro" id="IPR052358">
    <property type="entry name" value="Aro_Compnd_Degr_Hydrolases"/>
</dbReference>
<protein>
    <submittedName>
        <fullName evidence="3">Predicted metal-dependent hydrolase, TIM-barrel fold</fullName>
    </submittedName>
</protein>
<dbReference type="STRING" id="641238.SAMN04490244_101561"/>
<gene>
    <name evidence="3" type="ORF">SAMN04490244_101561</name>
</gene>
<keyword evidence="3" id="KW-0378">Hydrolase</keyword>
<feature type="domain" description="Amidohydrolase-related" evidence="2">
    <location>
        <begin position="44"/>
        <end position="311"/>
    </location>
</feature>
<dbReference type="GO" id="GO:0016787">
    <property type="term" value="F:hydrolase activity"/>
    <property type="evidence" value="ECO:0007669"/>
    <property type="project" value="UniProtKB-KW"/>
</dbReference>
<keyword evidence="4" id="KW-1185">Reference proteome</keyword>
<dbReference type="Pfam" id="PF04909">
    <property type="entry name" value="Amidohydro_2"/>
    <property type="match status" value="1"/>
</dbReference>
<dbReference type="SUPFAM" id="SSF51556">
    <property type="entry name" value="Metallo-dependent hydrolases"/>
    <property type="match status" value="1"/>
</dbReference>
<dbReference type="InterPro" id="IPR006680">
    <property type="entry name" value="Amidohydro-rel"/>
</dbReference>
<feature type="region of interest" description="Disordered" evidence="1">
    <location>
        <begin position="1"/>
        <end position="44"/>
    </location>
</feature>
<evidence type="ECO:0000313" key="4">
    <source>
        <dbReference type="Proteomes" id="UP000198885"/>
    </source>
</evidence>
<dbReference type="AlphaFoldDB" id="A0A1H9QCW3"/>
<sequence>MDNDDDLPDARPSETYDTLANLPEGLSPADRPKVPTTLPPPGACDSHVHVLGGAADFALSENRPENPAGGRSWKDWLQMLDMHLSTLELERVVVVQSMLHGTDNAITLETLRHLGSRARGVAMISEDADDTLLTRLADAGIKAARMNLVHGGAINWNGAKTLAPRLAAHGMHLQVLIEADHHMEQIAEDIRTLPVPIVFDHIGWPDVASGPRQAPVETLRRLLGEGRAYAKISGVYRFCDAPWDDADEIVASLVAANPERCLWGSDWPHILLDGAEMPDAGLLVDAFHRAVTDAESRQKVWVDTPAALYGF</sequence>
<reference evidence="3 4" key="1">
    <citation type="submission" date="2016-10" db="EMBL/GenBank/DDBJ databases">
        <authorList>
            <person name="de Groot N.N."/>
        </authorList>
    </citation>
    <scope>NUCLEOTIDE SEQUENCE [LARGE SCALE GENOMIC DNA]</scope>
    <source>
        <strain evidence="3 4">DSM 23042</strain>
    </source>
</reference>
<dbReference type="InterPro" id="IPR032466">
    <property type="entry name" value="Metal_Hydrolase"/>
</dbReference>
<accession>A0A1H9QCW3</accession>
<evidence type="ECO:0000259" key="2">
    <source>
        <dbReference type="Pfam" id="PF04909"/>
    </source>
</evidence>
<dbReference type="Proteomes" id="UP000198885">
    <property type="component" value="Unassembled WGS sequence"/>
</dbReference>
<dbReference type="PANTHER" id="PTHR35563">
    <property type="entry name" value="BARREL METAL-DEPENDENT HYDROLASE, PUTATIVE (AFU_ORTHOLOGUE AFUA_1G16240)-RELATED"/>
    <property type="match status" value="1"/>
</dbReference>
<dbReference type="PANTHER" id="PTHR35563:SF2">
    <property type="entry name" value="BARREL METAL-DEPENDENT HYDROLASE, PUTATIVE (AFU_ORTHOLOGUE AFUA_1G16240)-RELATED"/>
    <property type="match status" value="1"/>
</dbReference>